<reference evidence="4" key="1">
    <citation type="submission" date="2017-02" db="UniProtKB">
        <authorList>
            <consortium name="WormBaseParasite"/>
        </authorList>
    </citation>
    <scope>IDENTIFICATION</scope>
</reference>
<protein>
    <submittedName>
        <fullName evidence="4">BHLH domain-containing protein</fullName>
    </submittedName>
</protein>
<dbReference type="AlphaFoldDB" id="A0A0N4TL73"/>
<gene>
    <name evidence="2" type="ORF">BPAG_LOCUS9085</name>
</gene>
<dbReference type="EMBL" id="UZAD01013146">
    <property type="protein sequence ID" value="VDN90271.1"/>
    <property type="molecule type" value="Genomic_DNA"/>
</dbReference>
<organism evidence="4">
    <name type="scientific">Brugia pahangi</name>
    <name type="common">Filarial nematode worm</name>
    <dbReference type="NCBI Taxonomy" id="6280"/>
    <lineage>
        <taxon>Eukaryota</taxon>
        <taxon>Metazoa</taxon>
        <taxon>Ecdysozoa</taxon>
        <taxon>Nematoda</taxon>
        <taxon>Chromadorea</taxon>
        <taxon>Rhabditida</taxon>
        <taxon>Spirurina</taxon>
        <taxon>Spiruromorpha</taxon>
        <taxon>Filarioidea</taxon>
        <taxon>Onchocercidae</taxon>
        <taxon>Brugia</taxon>
    </lineage>
</organism>
<dbReference type="STRING" id="6280.A0A0N4TL73"/>
<dbReference type="WBParaSite" id="BPAG_0000912301-mRNA-1">
    <property type="protein sequence ID" value="BPAG_0000912301-mRNA-1"/>
    <property type="gene ID" value="BPAG_0000912301"/>
</dbReference>
<feature type="region of interest" description="Disordered" evidence="1">
    <location>
        <begin position="122"/>
        <end position="148"/>
    </location>
</feature>
<evidence type="ECO:0000313" key="3">
    <source>
        <dbReference type="Proteomes" id="UP000278627"/>
    </source>
</evidence>
<dbReference type="Proteomes" id="UP000278627">
    <property type="component" value="Unassembled WGS sequence"/>
</dbReference>
<proteinExistence type="predicted"/>
<feature type="compositionally biased region" description="Basic residues" evidence="1">
    <location>
        <begin position="202"/>
        <end position="214"/>
    </location>
</feature>
<name>A0A0N4TL73_BRUPA</name>
<evidence type="ECO:0000313" key="4">
    <source>
        <dbReference type="WBParaSite" id="BPAG_0000912301-mRNA-1"/>
    </source>
</evidence>
<accession>A0A0N4TL73</accession>
<keyword evidence="3" id="KW-1185">Reference proteome</keyword>
<evidence type="ECO:0000256" key="1">
    <source>
        <dbReference type="SAM" id="MobiDB-lite"/>
    </source>
</evidence>
<feature type="compositionally biased region" description="Low complexity" evidence="1">
    <location>
        <begin position="127"/>
        <end position="139"/>
    </location>
</feature>
<feature type="region of interest" description="Disordered" evidence="1">
    <location>
        <begin position="192"/>
        <end position="214"/>
    </location>
</feature>
<evidence type="ECO:0000313" key="2">
    <source>
        <dbReference type="EMBL" id="VDN90271.1"/>
    </source>
</evidence>
<reference evidence="2 3" key="2">
    <citation type="submission" date="2018-11" db="EMBL/GenBank/DDBJ databases">
        <authorList>
            <consortium name="Pathogen Informatics"/>
        </authorList>
    </citation>
    <scope>NUCLEOTIDE SEQUENCE [LARGE SCALE GENOMIC DNA]</scope>
</reference>
<sequence>MNTSLPTSNATIAKNDCFHLSIAERRLRNRSLSSLLWTPPLYPGYSAKLDKSFKSNFCQQSVWKSTASEIATSSNLLPSNPVTNINCYPSSIQNVIEAPYPFKHPSQQQPAENEDISWNSSKQYTNSKESSGYGSGTSESDLENEQQSKKILQTITVSSKTINNNHSFTNTTMSDNYSDIFKQQKVEFAAERATTRTPIRQQRNRQHTLEKNRRRSVPANLRNAFTDEIVRVLEINGVFQYETDAVSLYYYYYYYY</sequence>